<evidence type="ECO:0000313" key="2">
    <source>
        <dbReference type="EMBL" id="OJJ24188.1"/>
    </source>
</evidence>
<feature type="domain" description="PIN" evidence="1">
    <location>
        <begin position="4"/>
        <end position="117"/>
    </location>
</feature>
<reference evidence="2" key="1">
    <citation type="submission" date="2016-10" db="EMBL/GenBank/DDBJ databases">
        <title>CRISPR-Cas defence system in Roseofilum reptotaenium: evidence of a bacteriophage-cyanobacterium arms race in the coral black band disease.</title>
        <authorList>
            <person name="Buerger P."/>
            <person name="Wood-Charlson E.M."/>
            <person name="Weynberg K.D."/>
            <person name="Willis B."/>
            <person name="Van Oppen M.J."/>
        </authorList>
    </citation>
    <scope>NUCLEOTIDE SEQUENCE [LARGE SCALE GENOMIC DNA]</scope>
    <source>
        <strain evidence="2">AO1-A</strain>
    </source>
</reference>
<dbReference type="PANTHER" id="PTHR34610">
    <property type="entry name" value="SSL7007 PROTEIN"/>
    <property type="match status" value="1"/>
</dbReference>
<dbReference type="PANTHER" id="PTHR34610:SF3">
    <property type="entry name" value="SSL7007 PROTEIN"/>
    <property type="match status" value="1"/>
</dbReference>
<comment type="caution">
    <text evidence="2">The sequence shown here is derived from an EMBL/GenBank/DDBJ whole genome shotgun (WGS) entry which is preliminary data.</text>
</comment>
<dbReference type="EMBL" id="MLAW01000036">
    <property type="protein sequence ID" value="OJJ24188.1"/>
    <property type="molecule type" value="Genomic_DNA"/>
</dbReference>
<name>A0A1L9QNC6_9CYAN</name>
<dbReference type="InterPro" id="IPR002716">
    <property type="entry name" value="PIN_dom"/>
</dbReference>
<protein>
    <submittedName>
        <fullName evidence="2">Toxin-antitoxin system toxin component, PIN family</fullName>
    </submittedName>
</protein>
<dbReference type="AlphaFoldDB" id="A0A1L9QNC6"/>
<evidence type="ECO:0000313" key="3">
    <source>
        <dbReference type="Proteomes" id="UP000183940"/>
    </source>
</evidence>
<organism evidence="2 3">
    <name type="scientific">Roseofilum reptotaenium AO1-A</name>
    <dbReference type="NCBI Taxonomy" id="1925591"/>
    <lineage>
        <taxon>Bacteria</taxon>
        <taxon>Bacillati</taxon>
        <taxon>Cyanobacteriota</taxon>
        <taxon>Cyanophyceae</taxon>
        <taxon>Desertifilales</taxon>
        <taxon>Desertifilaceae</taxon>
        <taxon>Roseofilum</taxon>
    </lineage>
</organism>
<evidence type="ECO:0000259" key="1">
    <source>
        <dbReference type="Pfam" id="PF13470"/>
    </source>
</evidence>
<dbReference type="STRING" id="1925591.BI308_18140"/>
<keyword evidence="3" id="KW-1185">Reference proteome</keyword>
<gene>
    <name evidence="2" type="ORF">BI308_18140</name>
</gene>
<dbReference type="NCBIfam" id="TIGR00305">
    <property type="entry name" value="putative toxin-antitoxin system toxin component, PIN family"/>
    <property type="match status" value="1"/>
</dbReference>
<dbReference type="InterPro" id="IPR002850">
    <property type="entry name" value="PIN_toxin-like"/>
</dbReference>
<dbReference type="SUPFAM" id="SSF88723">
    <property type="entry name" value="PIN domain-like"/>
    <property type="match status" value="1"/>
</dbReference>
<sequence length="140" mass="15592">MSSKLVIDTNVFVSALISADGVSRAVLRACLQGKYQPLMGIALFLEYESILSRSEVMARCPLPRVDVEALLAALMSVSQWVQVYYLWRPNLRDEGDNHLIELAIAGNAEAIITQNVKDFQRAELIFPQLSILSPKALIME</sequence>
<proteinExistence type="predicted"/>
<accession>A0A1L9QNC6</accession>
<dbReference type="Proteomes" id="UP000183940">
    <property type="component" value="Unassembled WGS sequence"/>
</dbReference>
<dbReference type="Pfam" id="PF13470">
    <property type="entry name" value="PIN_3"/>
    <property type="match status" value="1"/>
</dbReference>
<dbReference type="InterPro" id="IPR029060">
    <property type="entry name" value="PIN-like_dom_sf"/>
</dbReference>